<feature type="region of interest" description="Disordered" evidence="1">
    <location>
        <begin position="143"/>
        <end position="176"/>
    </location>
</feature>
<sequence>MAGGARSRFGWVAAKRRRKRRRRESPHGASSGRREAVGAARSPHNRDSGGGLFNGAIRGHAPTRPACGELGSRSRRPREPTAAAPVQPAWLGALSRSEREEGESPSRPTRSGGRGSVLAEEGNGGRSRLPSPQLFAAARAPREVPLPSLPPPPPLHRPSSLPAQHPVTASPTNTYPLVPMGARLPRPRPPPLPLEEKGPAPTLLFLHWYGCASERHLSEDIGGRAPAPSSTNNSVAGVFLPRYWLARTPVTVALGAARLCLHIGG</sequence>
<feature type="region of interest" description="Disordered" evidence="1">
    <location>
        <begin position="1"/>
        <end position="131"/>
    </location>
</feature>
<dbReference type="Proteomes" id="UP001178461">
    <property type="component" value="Chromosome 2"/>
</dbReference>
<accession>A0AA35NZL9</accession>
<evidence type="ECO:0000256" key="1">
    <source>
        <dbReference type="SAM" id="MobiDB-lite"/>
    </source>
</evidence>
<keyword evidence="3" id="KW-1185">Reference proteome</keyword>
<proteinExistence type="predicted"/>
<protein>
    <submittedName>
        <fullName evidence="2">Uncharacterized protein</fullName>
    </submittedName>
</protein>
<name>A0AA35NZL9_9SAUR</name>
<reference evidence="2" key="1">
    <citation type="submission" date="2022-12" db="EMBL/GenBank/DDBJ databases">
        <authorList>
            <person name="Alioto T."/>
            <person name="Alioto T."/>
            <person name="Gomez Garrido J."/>
        </authorList>
    </citation>
    <scope>NUCLEOTIDE SEQUENCE</scope>
</reference>
<dbReference type="AlphaFoldDB" id="A0AA35NZL9"/>
<dbReference type="EMBL" id="OX395127">
    <property type="protein sequence ID" value="CAI5766252.1"/>
    <property type="molecule type" value="Genomic_DNA"/>
</dbReference>
<feature type="compositionally biased region" description="Basic residues" evidence="1">
    <location>
        <begin position="14"/>
        <end position="24"/>
    </location>
</feature>
<evidence type="ECO:0000313" key="3">
    <source>
        <dbReference type="Proteomes" id="UP001178461"/>
    </source>
</evidence>
<feature type="compositionally biased region" description="Pro residues" evidence="1">
    <location>
        <begin position="147"/>
        <end position="156"/>
    </location>
</feature>
<organism evidence="2 3">
    <name type="scientific">Podarcis lilfordi</name>
    <name type="common">Lilford's wall lizard</name>
    <dbReference type="NCBI Taxonomy" id="74358"/>
    <lineage>
        <taxon>Eukaryota</taxon>
        <taxon>Metazoa</taxon>
        <taxon>Chordata</taxon>
        <taxon>Craniata</taxon>
        <taxon>Vertebrata</taxon>
        <taxon>Euteleostomi</taxon>
        <taxon>Lepidosauria</taxon>
        <taxon>Squamata</taxon>
        <taxon>Bifurcata</taxon>
        <taxon>Unidentata</taxon>
        <taxon>Episquamata</taxon>
        <taxon>Laterata</taxon>
        <taxon>Lacertibaenia</taxon>
        <taxon>Lacertidae</taxon>
        <taxon>Podarcis</taxon>
    </lineage>
</organism>
<gene>
    <name evidence="2" type="ORF">PODLI_1B010345</name>
</gene>
<evidence type="ECO:0000313" key="2">
    <source>
        <dbReference type="EMBL" id="CAI5766252.1"/>
    </source>
</evidence>